<dbReference type="SUPFAM" id="SSF57903">
    <property type="entry name" value="FYVE/PHD zinc finger"/>
    <property type="match status" value="1"/>
</dbReference>
<keyword evidence="8" id="KW-1185">Reference proteome</keyword>
<evidence type="ECO:0000313" key="8">
    <source>
        <dbReference type="Proteomes" id="UP000320333"/>
    </source>
</evidence>
<feature type="domain" description="FYVE zinc finger" evidence="6">
    <location>
        <begin position="233"/>
        <end position="327"/>
    </location>
</feature>
<evidence type="ECO:0000313" key="7">
    <source>
        <dbReference type="EMBL" id="TPX74868.1"/>
    </source>
</evidence>
<evidence type="ECO:0000256" key="5">
    <source>
        <dbReference type="SAM" id="MobiDB-lite"/>
    </source>
</evidence>
<dbReference type="EMBL" id="QEAP01000104">
    <property type="protein sequence ID" value="TPX74868.1"/>
    <property type="molecule type" value="Genomic_DNA"/>
</dbReference>
<feature type="region of interest" description="Disordered" evidence="5">
    <location>
        <begin position="390"/>
        <end position="424"/>
    </location>
</feature>
<feature type="region of interest" description="Disordered" evidence="5">
    <location>
        <begin position="1"/>
        <end position="65"/>
    </location>
</feature>
<evidence type="ECO:0000256" key="4">
    <source>
        <dbReference type="SAM" id="Coils"/>
    </source>
</evidence>
<evidence type="ECO:0000256" key="2">
    <source>
        <dbReference type="ARBA" id="ARBA00022771"/>
    </source>
</evidence>
<evidence type="ECO:0000256" key="3">
    <source>
        <dbReference type="ARBA" id="ARBA00022833"/>
    </source>
</evidence>
<dbReference type="GO" id="GO:0008270">
    <property type="term" value="F:zinc ion binding"/>
    <property type="evidence" value="ECO:0007669"/>
    <property type="project" value="UniProtKB-KW"/>
</dbReference>
<proteinExistence type="predicted"/>
<dbReference type="AlphaFoldDB" id="A0A507FHM7"/>
<comment type="caution">
    <text evidence="7">The sequence shown here is derived from an EMBL/GenBank/DDBJ whole genome shotgun (WGS) entry which is preliminary data.</text>
</comment>
<keyword evidence="1" id="KW-0479">Metal-binding</keyword>
<keyword evidence="4" id="KW-0175">Coiled coil</keyword>
<evidence type="ECO:0000259" key="6">
    <source>
        <dbReference type="SMART" id="SM00064"/>
    </source>
</evidence>
<dbReference type="Gene3D" id="3.30.40.10">
    <property type="entry name" value="Zinc/RING finger domain, C3HC4 (zinc finger)"/>
    <property type="match status" value="1"/>
</dbReference>
<gene>
    <name evidence="7" type="ORF">CcCBS67573_g03843</name>
</gene>
<sequence>MQRGLSDSPETIPKPIPTGSSPNSETSGPGYRARLKHPLLAQGAPSTGTPIKRAQSMDLPDTSANESKQSAAYACPICGTETKNLLHLNHHLDKVHAIATTPEDDDDPGKLIFNWFKKTGENAQRVLNQTGENLGLKKGVSIDALNQLTGAVGVTGFNASASASALGSETFVSTTGANMLSVNAIPRDGGAFDLNPNDDLPFNNPDLCAKLGIDAIAAASLDEATIAAAANFITRKHWQKENEMNSMSCNSAQCDKVLISSGVKMGKMVVGAAGVGNVSVHCRKCGKIFCEEHVSWQMRLNVKDAKHDTVGGLWCRVCYTCFSGRDGYTDSNGVTRNRTASFLMFRKNMSDVVSLEINKLESRYEKLSALYAEIPISPRPKARTLSSLTSSLTLSPGTSNRRGTTVQPQDLEPSQESDTKPRSHEVKICSECKKLVFRRKTGQLEKLRKPQVVLLYEDYLKTKSEVQSLLPKFNNLIMTLSAQPSVKMDDRAYILASKHRKTLMDLFAKIESAGKRIKSLPTSSVGEQRLQDSIQIALIQYLQGNMFTLTLMPKVTQQKQLQSSLGNVTSIAFSDLQRLDAASKTLDVMEGQEAALRAQMEEAIRKRRLEDAGALREALDEVEAEVVRLKEEIRVLKGV</sequence>
<feature type="compositionally biased region" description="Low complexity" evidence="5">
    <location>
        <begin position="390"/>
        <end position="399"/>
    </location>
</feature>
<organism evidence="7 8">
    <name type="scientific">Chytriomyces confervae</name>
    <dbReference type="NCBI Taxonomy" id="246404"/>
    <lineage>
        <taxon>Eukaryota</taxon>
        <taxon>Fungi</taxon>
        <taxon>Fungi incertae sedis</taxon>
        <taxon>Chytridiomycota</taxon>
        <taxon>Chytridiomycota incertae sedis</taxon>
        <taxon>Chytridiomycetes</taxon>
        <taxon>Chytridiales</taxon>
        <taxon>Chytriomycetaceae</taxon>
        <taxon>Chytriomyces</taxon>
    </lineage>
</organism>
<keyword evidence="3" id="KW-0862">Zinc</keyword>
<protein>
    <recommendedName>
        <fullName evidence="6">FYVE zinc finger domain-containing protein</fullName>
    </recommendedName>
</protein>
<feature type="compositionally biased region" description="Polar residues" evidence="5">
    <location>
        <begin position="18"/>
        <end position="27"/>
    </location>
</feature>
<reference evidence="7 8" key="1">
    <citation type="journal article" date="2019" name="Sci. Rep.">
        <title>Comparative genomics of chytrid fungi reveal insights into the obligate biotrophic and pathogenic lifestyle of Synchytrium endobioticum.</title>
        <authorList>
            <person name="van de Vossenberg B.T.L.H."/>
            <person name="Warris S."/>
            <person name="Nguyen H.D.T."/>
            <person name="van Gent-Pelzer M.P.E."/>
            <person name="Joly D.L."/>
            <person name="van de Geest H.C."/>
            <person name="Bonants P.J.M."/>
            <person name="Smith D.S."/>
            <person name="Levesque C.A."/>
            <person name="van der Lee T.A.J."/>
        </authorList>
    </citation>
    <scope>NUCLEOTIDE SEQUENCE [LARGE SCALE GENOMIC DNA]</scope>
    <source>
        <strain evidence="7 8">CBS 675.73</strain>
    </source>
</reference>
<accession>A0A507FHM7</accession>
<dbReference type="InterPro" id="IPR000306">
    <property type="entry name" value="Znf_FYVE"/>
</dbReference>
<dbReference type="STRING" id="246404.A0A507FHM7"/>
<dbReference type="SMART" id="SM00064">
    <property type="entry name" value="FYVE"/>
    <property type="match status" value="1"/>
</dbReference>
<feature type="coiled-coil region" evidence="4">
    <location>
        <begin position="586"/>
        <end position="639"/>
    </location>
</feature>
<dbReference type="InterPro" id="IPR011011">
    <property type="entry name" value="Znf_FYVE_PHD"/>
</dbReference>
<dbReference type="OrthoDB" id="166134at2759"/>
<feature type="compositionally biased region" description="Polar residues" evidence="5">
    <location>
        <begin position="400"/>
        <end position="416"/>
    </location>
</feature>
<evidence type="ECO:0000256" key="1">
    <source>
        <dbReference type="ARBA" id="ARBA00022723"/>
    </source>
</evidence>
<name>A0A507FHM7_9FUNG</name>
<dbReference type="Proteomes" id="UP000320333">
    <property type="component" value="Unassembled WGS sequence"/>
</dbReference>
<dbReference type="InterPro" id="IPR013083">
    <property type="entry name" value="Znf_RING/FYVE/PHD"/>
</dbReference>
<keyword evidence="2" id="KW-0863">Zinc-finger</keyword>